<evidence type="ECO:0000313" key="2">
    <source>
        <dbReference type="EMBL" id="PSS29754.1"/>
    </source>
</evidence>
<feature type="domain" description="DUF4246" evidence="1">
    <location>
        <begin position="37"/>
        <end position="257"/>
    </location>
</feature>
<organism evidence="2 3">
    <name type="scientific">Hermanssonia centrifuga</name>
    <dbReference type="NCBI Taxonomy" id="98765"/>
    <lineage>
        <taxon>Eukaryota</taxon>
        <taxon>Fungi</taxon>
        <taxon>Dikarya</taxon>
        <taxon>Basidiomycota</taxon>
        <taxon>Agaricomycotina</taxon>
        <taxon>Agaricomycetes</taxon>
        <taxon>Polyporales</taxon>
        <taxon>Meruliaceae</taxon>
        <taxon>Hermanssonia</taxon>
    </lineage>
</organism>
<reference evidence="2 3" key="1">
    <citation type="submission" date="2018-02" db="EMBL/GenBank/DDBJ databases">
        <title>Genome sequence of the basidiomycete white-rot fungus Phlebia centrifuga.</title>
        <authorList>
            <person name="Granchi Z."/>
            <person name="Peng M."/>
            <person name="de Vries R.P."/>
            <person name="Hilden K."/>
            <person name="Makela M.R."/>
            <person name="Grigoriev I."/>
            <person name="Riley R."/>
        </authorList>
    </citation>
    <scope>NUCLEOTIDE SEQUENCE [LARGE SCALE GENOMIC DNA]</scope>
    <source>
        <strain evidence="2 3">FBCC195</strain>
    </source>
</reference>
<evidence type="ECO:0000313" key="3">
    <source>
        <dbReference type="Proteomes" id="UP000186601"/>
    </source>
</evidence>
<gene>
    <name evidence="2" type="ORF">PHLCEN_2v2902</name>
</gene>
<dbReference type="Pfam" id="PF14033">
    <property type="entry name" value="DUF4246"/>
    <property type="match status" value="2"/>
</dbReference>
<name>A0A2R6RIB6_9APHY</name>
<dbReference type="InterPro" id="IPR025340">
    <property type="entry name" value="DUF4246"/>
</dbReference>
<accession>A0A2R6RIB6</accession>
<dbReference type="PANTHER" id="PTHR33119">
    <property type="entry name" value="IFI3P"/>
    <property type="match status" value="1"/>
</dbReference>
<protein>
    <recommendedName>
        <fullName evidence="1">DUF4246 domain-containing protein</fullName>
    </recommendedName>
</protein>
<dbReference type="EMBL" id="MLYV02000256">
    <property type="protein sequence ID" value="PSS29754.1"/>
    <property type="molecule type" value="Genomic_DNA"/>
</dbReference>
<dbReference type="Proteomes" id="UP000186601">
    <property type="component" value="Unassembled WGS sequence"/>
</dbReference>
<evidence type="ECO:0000259" key="1">
    <source>
        <dbReference type="Pfam" id="PF14033"/>
    </source>
</evidence>
<comment type="caution">
    <text evidence="2">The sequence shown here is derived from an EMBL/GenBank/DDBJ whole genome shotgun (WGS) entry which is preliminary data.</text>
</comment>
<dbReference type="OrthoDB" id="415532at2759"/>
<dbReference type="InterPro" id="IPR049192">
    <property type="entry name" value="DUF4246_C"/>
</dbReference>
<dbReference type="PANTHER" id="PTHR33119:SF1">
    <property type="entry name" value="FE2OG DIOXYGENASE DOMAIN-CONTAINING PROTEIN"/>
    <property type="match status" value="1"/>
</dbReference>
<dbReference type="AlphaFoldDB" id="A0A2R6RIB6"/>
<sequence length="438" mass="50301">MNELNRGYLHPFWDGALYYYGVGELPRTVDRPLDLPLFASLQLGLEQLRKHNHDTINIPDEDDAMSINIVDPFHFALVYGRTLMFGPNCDLIPVPRPPHFPLYGYLFSPNFSCLPTLFLVSPPNEALRVKALSYITGIDPTLTQVYADIESALATCIPLFEHALTDLHRNNPLCHRIPGTCTYTNWDEPDEPEHSDDDEGWNEYQLEMERWALRRPIEYPDVPVGGYKGGLETRKEKISLRGRTIKVILRVTDIHLTNITPIEIEFRMPICSPRDFDPGDTGATMRTWGLTDGAPRNQYLGSTTLRPGHSVSFPNIYQHKLSSARLQDDTKEGSMTIMSFFLTDPELSGAEIHDQESTILSTARVPPQQMSWIRRAVEESIDLRVPIELVEKIMGYVEGLMDEEDARKLAQGMREERERFWKIHDERWFSLPFDIWQA</sequence>
<dbReference type="STRING" id="98765.A0A2R6RIB6"/>
<keyword evidence="3" id="KW-1185">Reference proteome</keyword>
<proteinExistence type="predicted"/>
<feature type="domain" description="DUF4246" evidence="1">
    <location>
        <begin position="258"/>
        <end position="375"/>
    </location>
</feature>